<comment type="caution">
    <text evidence="1">The sequence shown here is derived from an EMBL/GenBank/DDBJ whole genome shotgun (WGS) entry which is preliminary data.</text>
</comment>
<evidence type="ECO:0000313" key="2">
    <source>
        <dbReference type="Proteomes" id="UP000246077"/>
    </source>
</evidence>
<dbReference type="EMBL" id="QGLF01000002">
    <property type="protein sequence ID" value="PWR21661.1"/>
    <property type="molecule type" value="Genomic_DNA"/>
</dbReference>
<evidence type="ECO:0000313" key="1">
    <source>
        <dbReference type="EMBL" id="PWR21661.1"/>
    </source>
</evidence>
<organism evidence="1 2">
    <name type="scientific">Zavarzinia compransoris</name>
    <dbReference type="NCBI Taxonomy" id="1264899"/>
    <lineage>
        <taxon>Bacteria</taxon>
        <taxon>Pseudomonadati</taxon>
        <taxon>Pseudomonadota</taxon>
        <taxon>Alphaproteobacteria</taxon>
        <taxon>Rhodospirillales</taxon>
        <taxon>Zavarziniaceae</taxon>
        <taxon>Zavarzinia</taxon>
    </lineage>
</organism>
<gene>
    <name evidence="1" type="ORF">DKG75_06575</name>
</gene>
<proteinExistence type="predicted"/>
<dbReference type="AlphaFoldDB" id="A0A317E4T9"/>
<protein>
    <submittedName>
        <fullName evidence="1">Uncharacterized protein</fullName>
    </submittedName>
</protein>
<sequence length="84" mass="9430">MGGYPSFYPEPGPLDDNEKALLLLMAMRAFIDFGQIGNSPKDREHGATVFVRQNIDKTGWIPNTPLSVEDIETILKRRQDIDAP</sequence>
<name>A0A317E4T9_9PROT</name>
<dbReference type="Proteomes" id="UP000246077">
    <property type="component" value="Unassembled WGS sequence"/>
</dbReference>
<accession>A0A317E4T9</accession>
<reference evidence="2" key="1">
    <citation type="submission" date="2018-05" db="EMBL/GenBank/DDBJ databases">
        <title>Zavarzinia sp. HR-AS.</title>
        <authorList>
            <person name="Lee Y."/>
            <person name="Jeon C.O."/>
        </authorList>
    </citation>
    <scope>NUCLEOTIDE SEQUENCE [LARGE SCALE GENOMIC DNA]</scope>
    <source>
        <strain evidence="2">DSM 1231</strain>
    </source>
</reference>
<keyword evidence="2" id="KW-1185">Reference proteome</keyword>